<proteinExistence type="predicted"/>
<dbReference type="OrthoDB" id="7278201at2"/>
<evidence type="ECO:0000259" key="1">
    <source>
        <dbReference type="Pfam" id="PF20066"/>
    </source>
</evidence>
<accession>A0A149TM82</accession>
<dbReference type="AlphaFoldDB" id="A0A149TM82"/>
<evidence type="ECO:0000313" key="2">
    <source>
        <dbReference type="EMBL" id="KXV50131.1"/>
    </source>
</evidence>
<reference evidence="2 3" key="1">
    <citation type="submission" date="2015-06" db="EMBL/GenBank/DDBJ databases">
        <title>Improved classification and identification of acetic acid bacteria using matrix-assisted laser desorption/ionization time-of-flight mass spectrometry; Gluconobacter nephelii and Gluconobacter uchimurae are later heterotypic synonyms of Gluconobacter japonicus and Gluconobacter oxydans, respectively.</title>
        <authorList>
            <person name="Li L."/>
            <person name="Cleenwerck I."/>
            <person name="De Vuyst L."/>
            <person name="Vandamme P."/>
        </authorList>
    </citation>
    <scope>NUCLEOTIDE SEQUENCE [LARGE SCALE GENOMIC DNA]</scope>
    <source>
        <strain evidence="2 3">LMG 1768</strain>
    </source>
</reference>
<sequence>MTISLEALKRQARHESQSGALSYTQALERLSKQHGFRTFAALKASLSKSVPVERQRANTEKTGTTTSGLKWTLVEPVFVGEVEDAPPFSMDQIEPIGDRLIKTTHSLPLPKELIEYLEPVWNSYAADVSKSDAS</sequence>
<gene>
    <name evidence="2" type="ORF">AD945_02695</name>
</gene>
<feature type="domain" description="Glyoxalase-related protein" evidence="1">
    <location>
        <begin position="5"/>
        <end position="53"/>
    </location>
</feature>
<evidence type="ECO:0000313" key="3">
    <source>
        <dbReference type="Proteomes" id="UP000075636"/>
    </source>
</evidence>
<dbReference type="Pfam" id="PF20066">
    <property type="entry name" value="Glyoxalase_8"/>
    <property type="match status" value="1"/>
</dbReference>
<comment type="caution">
    <text evidence="2">The sequence shown here is derived from an EMBL/GenBank/DDBJ whole genome shotgun (WGS) entry which is preliminary data.</text>
</comment>
<dbReference type="Proteomes" id="UP000075636">
    <property type="component" value="Unassembled WGS sequence"/>
</dbReference>
<name>A0A149TM82_9PROT</name>
<dbReference type="RefSeq" id="WP_062106267.1">
    <property type="nucleotide sequence ID" value="NZ_LHZR01000085.1"/>
</dbReference>
<dbReference type="InterPro" id="IPR045517">
    <property type="entry name" value="Glyoxalase_8"/>
</dbReference>
<dbReference type="PATRIC" id="fig|318683.6.peg.2048"/>
<protein>
    <recommendedName>
        <fullName evidence="1">Glyoxalase-related protein domain-containing protein</fullName>
    </recommendedName>
</protein>
<organism evidence="2 3">
    <name type="scientific">Gluconobacter albidus</name>
    <dbReference type="NCBI Taxonomy" id="318683"/>
    <lineage>
        <taxon>Bacteria</taxon>
        <taxon>Pseudomonadati</taxon>
        <taxon>Pseudomonadota</taxon>
        <taxon>Alphaproteobacteria</taxon>
        <taxon>Acetobacterales</taxon>
        <taxon>Acetobacteraceae</taxon>
        <taxon>Gluconobacter</taxon>
    </lineage>
</organism>
<dbReference type="EMBL" id="LHZR01000085">
    <property type="protein sequence ID" value="KXV50131.1"/>
    <property type="molecule type" value="Genomic_DNA"/>
</dbReference>